<proteinExistence type="predicted"/>
<evidence type="ECO:0000313" key="3">
    <source>
        <dbReference type="EMBL" id="KAF2857963.1"/>
    </source>
</evidence>
<keyword evidence="4" id="KW-1185">Reference proteome</keyword>
<evidence type="ECO:0000256" key="1">
    <source>
        <dbReference type="SAM" id="MobiDB-lite"/>
    </source>
</evidence>
<feature type="signal peptide" evidence="2">
    <location>
        <begin position="1"/>
        <end position="18"/>
    </location>
</feature>
<feature type="compositionally biased region" description="Low complexity" evidence="1">
    <location>
        <begin position="73"/>
        <end position="99"/>
    </location>
</feature>
<organism evidence="3 4">
    <name type="scientific">Piedraia hortae CBS 480.64</name>
    <dbReference type="NCBI Taxonomy" id="1314780"/>
    <lineage>
        <taxon>Eukaryota</taxon>
        <taxon>Fungi</taxon>
        <taxon>Dikarya</taxon>
        <taxon>Ascomycota</taxon>
        <taxon>Pezizomycotina</taxon>
        <taxon>Dothideomycetes</taxon>
        <taxon>Dothideomycetidae</taxon>
        <taxon>Capnodiales</taxon>
        <taxon>Piedraiaceae</taxon>
        <taxon>Piedraia</taxon>
    </lineage>
</organism>
<name>A0A6A7BRY5_9PEZI</name>
<accession>A0A6A7BRY5</accession>
<evidence type="ECO:0000256" key="2">
    <source>
        <dbReference type="SAM" id="SignalP"/>
    </source>
</evidence>
<feature type="chain" id="PRO_5025470911" evidence="2">
    <location>
        <begin position="19"/>
        <end position="99"/>
    </location>
</feature>
<dbReference type="Proteomes" id="UP000799421">
    <property type="component" value="Unassembled WGS sequence"/>
</dbReference>
<reference evidence="3" key="1">
    <citation type="journal article" date="2020" name="Stud. Mycol.">
        <title>101 Dothideomycetes genomes: a test case for predicting lifestyles and emergence of pathogens.</title>
        <authorList>
            <person name="Haridas S."/>
            <person name="Albert R."/>
            <person name="Binder M."/>
            <person name="Bloem J."/>
            <person name="Labutti K."/>
            <person name="Salamov A."/>
            <person name="Andreopoulos B."/>
            <person name="Baker S."/>
            <person name="Barry K."/>
            <person name="Bills G."/>
            <person name="Bluhm B."/>
            <person name="Cannon C."/>
            <person name="Castanera R."/>
            <person name="Culley D."/>
            <person name="Daum C."/>
            <person name="Ezra D."/>
            <person name="Gonzalez J."/>
            <person name="Henrissat B."/>
            <person name="Kuo A."/>
            <person name="Liang C."/>
            <person name="Lipzen A."/>
            <person name="Lutzoni F."/>
            <person name="Magnuson J."/>
            <person name="Mondo S."/>
            <person name="Nolan M."/>
            <person name="Ohm R."/>
            <person name="Pangilinan J."/>
            <person name="Park H.-J."/>
            <person name="Ramirez L."/>
            <person name="Alfaro M."/>
            <person name="Sun H."/>
            <person name="Tritt A."/>
            <person name="Yoshinaga Y."/>
            <person name="Zwiers L.-H."/>
            <person name="Turgeon B."/>
            <person name="Goodwin S."/>
            <person name="Spatafora J."/>
            <person name="Crous P."/>
            <person name="Grigoriev I."/>
        </authorList>
    </citation>
    <scope>NUCLEOTIDE SEQUENCE</scope>
    <source>
        <strain evidence="3">CBS 480.64</strain>
    </source>
</reference>
<feature type="region of interest" description="Disordered" evidence="1">
    <location>
        <begin position="45"/>
        <end position="99"/>
    </location>
</feature>
<sequence>MAKITFALVAAFAAWVAAFPEPAPTTLIKRFEGPRHAGQVVEYVAHSRSDHHSGTAPVPHGTAPTPHGTAPVPHGTAPFPTGTAPTPHGTAPVPHGSGR</sequence>
<evidence type="ECO:0000313" key="4">
    <source>
        <dbReference type="Proteomes" id="UP000799421"/>
    </source>
</evidence>
<gene>
    <name evidence="3" type="ORF">K470DRAFT_260317</name>
</gene>
<dbReference type="EMBL" id="MU006022">
    <property type="protein sequence ID" value="KAF2857963.1"/>
    <property type="molecule type" value="Genomic_DNA"/>
</dbReference>
<dbReference type="AlphaFoldDB" id="A0A6A7BRY5"/>
<protein>
    <submittedName>
        <fullName evidence="3">Uncharacterized protein</fullName>
    </submittedName>
</protein>
<keyword evidence="2" id="KW-0732">Signal</keyword>